<name>A0A831WZQ8_9BACT</name>
<keyword evidence="1" id="KW-0472">Membrane</keyword>
<proteinExistence type="predicted"/>
<feature type="transmembrane region" description="Helical" evidence="1">
    <location>
        <begin position="48"/>
        <end position="71"/>
    </location>
</feature>
<dbReference type="EMBL" id="DSIY01000262">
    <property type="protein sequence ID" value="HEG91988.1"/>
    <property type="molecule type" value="Genomic_DNA"/>
</dbReference>
<evidence type="ECO:0000313" key="2">
    <source>
        <dbReference type="EMBL" id="HEG91988.1"/>
    </source>
</evidence>
<evidence type="ECO:0000256" key="1">
    <source>
        <dbReference type="SAM" id="Phobius"/>
    </source>
</evidence>
<reference evidence="2" key="1">
    <citation type="journal article" date="2020" name="mSystems">
        <title>Genome- and Community-Level Interaction Insights into Carbon Utilization and Element Cycling Functions of Hydrothermarchaeota in Hydrothermal Sediment.</title>
        <authorList>
            <person name="Zhou Z."/>
            <person name="Liu Y."/>
            <person name="Xu W."/>
            <person name="Pan J."/>
            <person name="Luo Z.H."/>
            <person name="Li M."/>
        </authorList>
    </citation>
    <scope>NUCLEOTIDE SEQUENCE [LARGE SCALE GENOMIC DNA]</scope>
    <source>
        <strain evidence="2">SpSt-210</strain>
    </source>
</reference>
<keyword evidence="1" id="KW-0812">Transmembrane</keyword>
<feature type="transmembrane region" description="Helical" evidence="1">
    <location>
        <begin position="115"/>
        <end position="135"/>
    </location>
</feature>
<feature type="transmembrane region" description="Helical" evidence="1">
    <location>
        <begin position="77"/>
        <end position="95"/>
    </location>
</feature>
<feature type="transmembrane region" description="Helical" evidence="1">
    <location>
        <begin position="155"/>
        <end position="188"/>
    </location>
</feature>
<feature type="transmembrane region" description="Helical" evidence="1">
    <location>
        <begin position="200"/>
        <end position="225"/>
    </location>
</feature>
<gene>
    <name evidence="2" type="ORF">ENP34_11220</name>
</gene>
<dbReference type="AlphaFoldDB" id="A0A831WZQ8"/>
<keyword evidence="1" id="KW-1133">Transmembrane helix</keyword>
<comment type="caution">
    <text evidence="2">The sequence shown here is derived from an EMBL/GenBank/DDBJ whole genome shotgun (WGS) entry which is preliminary data.</text>
</comment>
<accession>A0A831WZQ8</accession>
<feature type="transmembrane region" description="Helical" evidence="1">
    <location>
        <begin position="12"/>
        <end position="36"/>
    </location>
</feature>
<organism evidence="2">
    <name type="scientific">Thermorudis peleae</name>
    <dbReference type="NCBI Taxonomy" id="1382356"/>
    <lineage>
        <taxon>Bacteria</taxon>
        <taxon>Pseudomonadati</taxon>
        <taxon>Thermomicrobiota</taxon>
        <taxon>Thermomicrobia</taxon>
        <taxon>Thermomicrobia incertae sedis</taxon>
        <taxon>Thermorudis</taxon>
    </lineage>
</organism>
<sequence>MADLGTLWPWLSLALLGAFHGLNPAMGWLFAVALGLQEGRLRAVVEALGPIAIGHAASIGLVAIAVGLLQLVISRELLLLLGGAVLLAFAAYKVATRFRHPRWVGMRVKPYELALWSFLMATAHGAGLMLVPVLAHLRADSASLALTVGGHTSHAAAVGGSLGSGLAAVALHTLAMFLVMGLIAVVVYQEVGVEVLRRAWINLDLIWVGALALAGLITLVLGLWAL</sequence>
<protein>
    <submittedName>
        <fullName evidence="2">Uncharacterized protein</fullName>
    </submittedName>
</protein>